<keyword evidence="1" id="KW-0472">Membrane</keyword>
<evidence type="ECO:0000313" key="3">
    <source>
        <dbReference type="Proteomes" id="UP000214618"/>
    </source>
</evidence>
<evidence type="ECO:0000313" key="2">
    <source>
        <dbReference type="EMBL" id="ASS92705.1"/>
    </source>
</evidence>
<dbReference type="EMBL" id="CP017704">
    <property type="protein sequence ID" value="ASS92705.1"/>
    <property type="molecule type" value="Genomic_DNA"/>
</dbReference>
<feature type="transmembrane region" description="Helical" evidence="1">
    <location>
        <begin position="38"/>
        <end position="55"/>
    </location>
</feature>
<evidence type="ECO:0000256" key="1">
    <source>
        <dbReference type="SAM" id="Phobius"/>
    </source>
</evidence>
<organism evidence="2 3">
    <name type="scientific">Peribacillus simplex NBRC 15720 = DSM 1321</name>
    <dbReference type="NCBI Taxonomy" id="1349754"/>
    <lineage>
        <taxon>Bacteria</taxon>
        <taxon>Bacillati</taxon>
        <taxon>Bacillota</taxon>
        <taxon>Bacilli</taxon>
        <taxon>Bacillales</taxon>
        <taxon>Bacillaceae</taxon>
        <taxon>Peribacillus</taxon>
    </lineage>
</organism>
<keyword evidence="1" id="KW-0812">Transmembrane</keyword>
<dbReference type="Proteomes" id="UP000214618">
    <property type="component" value="Chromosome"/>
</dbReference>
<keyword evidence="1" id="KW-1133">Transmembrane helix</keyword>
<dbReference type="AlphaFoldDB" id="A0A223EC94"/>
<proteinExistence type="predicted"/>
<gene>
    <name evidence="2" type="ORF">BS1321_01155</name>
</gene>
<accession>A0A223EC94</accession>
<sequence>MRLKFIGVALLCAFFMMNIVFTQFMVHQYYYENYVNVLIFGGLNIVVFPLALFTYKKTKNEKA</sequence>
<protein>
    <submittedName>
        <fullName evidence="2">Uncharacterized protein</fullName>
    </submittedName>
</protein>
<name>A0A223EC94_9BACI</name>
<reference evidence="2 3" key="1">
    <citation type="submission" date="2016-10" db="EMBL/GenBank/DDBJ databases">
        <title>The whole genome sequencing and assembly of Bacillus simplex DSM 1321 strain.</title>
        <authorList>
            <person name="Park M.-K."/>
            <person name="Lee Y.-J."/>
            <person name="Yi H."/>
            <person name="Bahn Y.-S."/>
            <person name="Kim J.F."/>
            <person name="Lee D.-W."/>
        </authorList>
    </citation>
    <scope>NUCLEOTIDE SEQUENCE [LARGE SCALE GENOMIC DNA]</scope>
    <source>
        <strain evidence="2 3">DSM 1321</strain>
    </source>
</reference>